<dbReference type="Pfam" id="PF02882">
    <property type="entry name" value="THF_DHG_CYH_C"/>
    <property type="match status" value="1"/>
</dbReference>
<evidence type="ECO:0000256" key="3">
    <source>
        <dbReference type="ARBA" id="ARBA00012776"/>
    </source>
</evidence>
<feature type="domain" description="Tetrahydrofolate dehydrogenase/cyclohydrolase NAD(P)-binding" evidence="17">
    <location>
        <begin position="147"/>
        <end position="292"/>
    </location>
</feature>
<evidence type="ECO:0000313" key="19">
    <source>
        <dbReference type="Proteomes" id="UP000663845"/>
    </source>
</evidence>
<dbReference type="Pfam" id="PF00763">
    <property type="entry name" value="THF_DHG_CYH"/>
    <property type="match status" value="1"/>
</dbReference>
<dbReference type="InterPro" id="IPR046346">
    <property type="entry name" value="Aminoacid_DH-like_N_sf"/>
</dbReference>
<dbReference type="EC" id="1.5.1.5" evidence="4"/>
<evidence type="ECO:0000256" key="11">
    <source>
        <dbReference type="ARBA" id="ARBA00022857"/>
    </source>
</evidence>
<dbReference type="Pfam" id="PF01268">
    <property type="entry name" value="FTHFS"/>
    <property type="match status" value="1"/>
</dbReference>
<dbReference type="GO" id="GO:0005524">
    <property type="term" value="F:ATP binding"/>
    <property type="evidence" value="ECO:0007669"/>
    <property type="project" value="UniProtKB-KW"/>
</dbReference>
<sequence length="374" mass="41494">MSTTTRIIDGKEIAKNIRDKCRLVIDDLRKQQNDFKPGFAVVQVGNREDSNVYIRHKLKAAEEIGIDARLVRLDSSTTERQLVQQIEDLNNDPTIHGIIVQLPFDSVQTIDANRIANTVSPDKDIDGLSDLNAGLLSHGNLDKCFVPCTPNGCLELIKSTGTQIEGATAVVVGRSKIVGTPMFELLKHHSATVTICHSKTKNIQDIIKQAEIVIACLGKPKFIQGSWLKENAVVIDCGITSMQGDNGKTRLFGDVDFESCQGIASWITPVPGGVGPMTVALLMQNTLTAAQRYLNTYSPLQWNSMTYLPLALETPVPSDLEIAKKQIPKDIQQLAREIHLHNNELELYGTKKAKIKLNVLERLRFLTVNFYRLK</sequence>
<reference evidence="18" key="1">
    <citation type="submission" date="2021-02" db="EMBL/GenBank/DDBJ databases">
        <authorList>
            <person name="Nowell W R."/>
        </authorList>
    </citation>
    <scope>NUCLEOTIDE SEQUENCE</scope>
</reference>
<keyword evidence="6" id="KW-0554">One-carbon metabolism</keyword>
<comment type="catalytic activity">
    <reaction evidence="15">
        <text>(6S)-5,6,7,8-tetrahydrofolate + formate + ATP = (6R)-10-formyltetrahydrofolate + ADP + phosphate</text>
        <dbReference type="Rhea" id="RHEA:20221"/>
        <dbReference type="ChEBI" id="CHEBI:15740"/>
        <dbReference type="ChEBI" id="CHEBI:30616"/>
        <dbReference type="ChEBI" id="CHEBI:43474"/>
        <dbReference type="ChEBI" id="CHEBI:57453"/>
        <dbReference type="ChEBI" id="CHEBI:195366"/>
        <dbReference type="ChEBI" id="CHEBI:456216"/>
        <dbReference type="EC" id="6.3.4.3"/>
    </reaction>
</comment>
<evidence type="ECO:0000259" key="16">
    <source>
        <dbReference type="Pfam" id="PF00763"/>
    </source>
</evidence>
<comment type="pathway">
    <text evidence="1">One-carbon metabolism; tetrahydrofolate interconversion.</text>
</comment>
<gene>
    <name evidence="18" type="ORF">JYZ213_LOCUS6150</name>
</gene>
<dbReference type="InterPro" id="IPR020631">
    <property type="entry name" value="THF_DH/CycHdrlase_NAD-bd_dom"/>
</dbReference>
<dbReference type="InterPro" id="IPR020867">
    <property type="entry name" value="THF_DH/CycHdrlase_CS"/>
</dbReference>
<dbReference type="PRINTS" id="PR00085">
    <property type="entry name" value="THFDHDRGNASE"/>
</dbReference>
<evidence type="ECO:0000256" key="15">
    <source>
        <dbReference type="ARBA" id="ARBA00049033"/>
    </source>
</evidence>
<dbReference type="Gene3D" id="3.40.50.10860">
    <property type="entry name" value="Leucine Dehydrogenase, chain A, domain 1"/>
    <property type="match status" value="1"/>
</dbReference>
<dbReference type="SUPFAM" id="SSF53223">
    <property type="entry name" value="Aminoacid dehydrogenase-like, N-terminal domain"/>
    <property type="match status" value="1"/>
</dbReference>
<evidence type="ECO:0000256" key="7">
    <source>
        <dbReference type="ARBA" id="ARBA00022598"/>
    </source>
</evidence>
<dbReference type="EC" id="3.5.4.9" evidence="3"/>
<evidence type="ECO:0000313" key="18">
    <source>
        <dbReference type="EMBL" id="CAF0817960.1"/>
    </source>
</evidence>
<comment type="caution">
    <text evidence="18">The sequence shown here is derived from an EMBL/GenBank/DDBJ whole genome shotgun (WGS) entry which is preliminary data.</text>
</comment>
<dbReference type="GO" id="GO:0005829">
    <property type="term" value="C:cytosol"/>
    <property type="evidence" value="ECO:0007669"/>
    <property type="project" value="TreeGrafter"/>
</dbReference>
<evidence type="ECO:0000256" key="14">
    <source>
        <dbReference type="ARBA" id="ARBA00036357"/>
    </source>
</evidence>
<keyword evidence="8" id="KW-0547">Nucleotide-binding</keyword>
<dbReference type="InterPro" id="IPR027417">
    <property type="entry name" value="P-loop_NTPase"/>
</dbReference>
<dbReference type="SUPFAM" id="SSF51735">
    <property type="entry name" value="NAD(P)-binding Rossmann-fold domains"/>
    <property type="match status" value="1"/>
</dbReference>
<evidence type="ECO:0000256" key="12">
    <source>
        <dbReference type="ARBA" id="ARBA00023002"/>
    </source>
</evidence>
<dbReference type="HAMAP" id="MF_01576">
    <property type="entry name" value="THF_DHG_CYH"/>
    <property type="match status" value="1"/>
</dbReference>
<evidence type="ECO:0000256" key="9">
    <source>
        <dbReference type="ARBA" id="ARBA00022801"/>
    </source>
</evidence>
<dbReference type="Gene3D" id="3.40.50.720">
    <property type="entry name" value="NAD(P)-binding Rossmann-like Domain"/>
    <property type="match status" value="1"/>
</dbReference>
<dbReference type="FunFam" id="3.40.50.10860:FF:000005">
    <property type="entry name" value="C-1-tetrahydrofolate synthase, cytoplasmic, putative"/>
    <property type="match status" value="1"/>
</dbReference>
<dbReference type="InterPro" id="IPR036291">
    <property type="entry name" value="NAD(P)-bd_dom_sf"/>
</dbReference>
<accession>A0A813U3I6</accession>
<evidence type="ECO:0000259" key="17">
    <source>
        <dbReference type="Pfam" id="PF02882"/>
    </source>
</evidence>
<dbReference type="Gene3D" id="3.40.50.300">
    <property type="entry name" value="P-loop containing nucleotide triphosphate hydrolases"/>
    <property type="match status" value="1"/>
</dbReference>
<keyword evidence="9" id="KW-0378">Hydrolase</keyword>
<dbReference type="InterPro" id="IPR020630">
    <property type="entry name" value="THF_DH/CycHdrlase_cat_dom"/>
</dbReference>
<dbReference type="GO" id="GO:0004488">
    <property type="term" value="F:methylenetetrahydrofolate dehydrogenase (NADP+) activity"/>
    <property type="evidence" value="ECO:0007669"/>
    <property type="project" value="UniProtKB-EC"/>
</dbReference>
<organism evidence="18 19">
    <name type="scientific">Adineta steineri</name>
    <dbReference type="NCBI Taxonomy" id="433720"/>
    <lineage>
        <taxon>Eukaryota</taxon>
        <taxon>Metazoa</taxon>
        <taxon>Spiralia</taxon>
        <taxon>Gnathifera</taxon>
        <taxon>Rotifera</taxon>
        <taxon>Eurotatoria</taxon>
        <taxon>Bdelloidea</taxon>
        <taxon>Adinetida</taxon>
        <taxon>Adinetidae</taxon>
        <taxon>Adineta</taxon>
    </lineage>
</organism>
<dbReference type="PANTHER" id="PTHR48099">
    <property type="entry name" value="C-1-TETRAHYDROFOLATE SYNTHASE, CYTOPLASMIC-RELATED"/>
    <property type="match status" value="1"/>
</dbReference>
<evidence type="ECO:0000256" key="2">
    <source>
        <dbReference type="ARBA" id="ARBA00011738"/>
    </source>
</evidence>
<dbReference type="GO" id="GO:0035999">
    <property type="term" value="P:tetrahydrofolate interconversion"/>
    <property type="evidence" value="ECO:0007669"/>
    <property type="project" value="TreeGrafter"/>
</dbReference>
<evidence type="ECO:0000256" key="5">
    <source>
        <dbReference type="ARBA" id="ARBA00017592"/>
    </source>
</evidence>
<dbReference type="InterPro" id="IPR000672">
    <property type="entry name" value="THF_DH/CycHdrlase"/>
</dbReference>
<keyword evidence="13" id="KW-0511">Multifunctional enzyme</keyword>
<evidence type="ECO:0000256" key="10">
    <source>
        <dbReference type="ARBA" id="ARBA00022840"/>
    </source>
</evidence>
<dbReference type="InterPro" id="IPR000559">
    <property type="entry name" value="Formate_THF_ligase"/>
</dbReference>
<evidence type="ECO:0000256" key="1">
    <source>
        <dbReference type="ARBA" id="ARBA00004777"/>
    </source>
</evidence>
<evidence type="ECO:0000256" key="13">
    <source>
        <dbReference type="ARBA" id="ARBA00023268"/>
    </source>
</evidence>
<evidence type="ECO:0000256" key="6">
    <source>
        <dbReference type="ARBA" id="ARBA00022563"/>
    </source>
</evidence>
<protein>
    <recommendedName>
        <fullName evidence="5">C-1-tetrahydrofolate synthase, cytoplasmic</fullName>
        <ecNumber evidence="4">1.5.1.5</ecNumber>
        <ecNumber evidence="3">3.5.4.9</ecNumber>
    </recommendedName>
</protein>
<dbReference type="AlphaFoldDB" id="A0A813U3I6"/>
<keyword evidence="7" id="KW-0436">Ligase</keyword>
<dbReference type="GO" id="GO:0004477">
    <property type="term" value="F:methenyltetrahydrofolate cyclohydrolase activity"/>
    <property type="evidence" value="ECO:0007669"/>
    <property type="project" value="UniProtKB-EC"/>
</dbReference>
<dbReference type="PROSITE" id="PS00767">
    <property type="entry name" value="THF_DHG_CYH_2"/>
    <property type="match status" value="1"/>
</dbReference>
<name>A0A813U3I6_9BILA</name>
<dbReference type="CDD" id="cd01080">
    <property type="entry name" value="NAD_bind_m-THF_DH_Cyclohyd"/>
    <property type="match status" value="1"/>
</dbReference>
<comment type="catalytic activity">
    <reaction evidence="14">
        <text>(6R)-5,10-methenyltetrahydrofolate + H2O = (6R)-10-formyltetrahydrofolate + H(+)</text>
        <dbReference type="Rhea" id="RHEA:23700"/>
        <dbReference type="ChEBI" id="CHEBI:15377"/>
        <dbReference type="ChEBI" id="CHEBI:15378"/>
        <dbReference type="ChEBI" id="CHEBI:57455"/>
        <dbReference type="ChEBI" id="CHEBI:195366"/>
        <dbReference type="EC" id="3.5.4.9"/>
    </reaction>
</comment>
<evidence type="ECO:0000256" key="4">
    <source>
        <dbReference type="ARBA" id="ARBA00012859"/>
    </source>
</evidence>
<keyword evidence="11" id="KW-0521">NADP</keyword>
<dbReference type="PANTHER" id="PTHR48099:SF5">
    <property type="entry name" value="C-1-TETRAHYDROFOLATE SYNTHASE, CYTOPLASMIC"/>
    <property type="match status" value="1"/>
</dbReference>
<proteinExistence type="inferred from homology"/>
<comment type="subunit">
    <text evidence="2">Homodimer.</text>
</comment>
<feature type="domain" description="Tetrahydrofolate dehydrogenase/cyclohydrolase catalytic" evidence="16">
    <location>
        <begin position="8"/>
        <end position="126"/>
    </location>
</feature>
<keyword evidence="10" id="KW-0067">ATP-binding</keyword>
<keyword evidence="12" id="KW-0560">Oxidoreductase</keyword>
<dbReference type="Proteomes" id="UP000663845">
    <property type="component" value="Unassembled WGS sequence"/>
</dbReference>
<evidence type="ECO:0000256" key="8">
    <source>
        <dbReference type="ARBA" id="ARBA00022741"/>
    </source>
</evidence>
<dbReference type="EMBL" id="CAJNOG010000038">
    <property type="protein sequence ID" value="CAF0817960.1"/>
    <property type="molecule type" value="Genomic_DNA"/>
</dbReference>
<dbReference type="FunFam" id="3.40.50.720:FF:000006">
    <property type="entry name" value="Bifunctional protein FolD"/>
    <property type="match status" value="1"/>
</dbReference>
<dbReference type="GO" id="GO:0004329">
    <property type="term" value="F:formate-tetrahydrofolate ligase activity"/>
    <property type="evidence" value="ECO:0007669"/>
    <property type="project" value="UniProtKB-EC"/>
</dbReference>